<dbReference type="InterPro" id="IPR015816">
    <property type="entry name" value="Vitellinogen_b-sht_N"/>
</dbReference>
<dbReference type="InterPro" id="IPR050733">
    <property type="entry name" value="Vitellogenin/Apolipophorin"/>
</dbReference>
<dbReference type="Gene3D" id="2.30.230.10">
    <property type="entry name" value="Lipovitellin, beta-sheet shell regions, chain A"/>
    <property type="match status" value="1"/>
</dbReference>
<dbReference type="InterPro" id="IPR001747">
    <property type="entry name" value="Vitellogenin_N"/>
</dbReference>
<dbReference type="SUPFAM" id="SSF48431">
    <property type="entry name" value="Lipovitellin-phosvitin complex, superhelical domain"/>
    <property type="match status" value="1"/>
</dbReference>
<comment type="caution">
    <text evidence="2">Lacks conserved residue(s) required for the propagation of feature annotation.</text>
</comment>
<keyword evidence="1 3" id="KW-0732">Signal</keyword>
<gene>
    <name evidence="5" type="ORF">XYLVIOL_LOCUS10085</name>
</gene>
<evidence type="ECO:0000259" key="4">
    <source>
        <dbReference type="PROSITE" id="PS51211"/>
    </source>
</evidence>
<feature type="chain" id="PRO_5045157955" description="Vitellogenin domain-containing protein" evidence="3">
    <location>
        <begin position="17"/>
        <end position="1508"/>
    </location>
</feature>
<feature type="signal peptide" evidence="3">
    <location>
        <begin position="1"/>
        <end position="16"/>
    </location>
</feature>
<feature type="domain" description="Vitellogenin" evidence="4">
    <location>
        <begin position="20"/>
        <end position="696"/>
    </location>
</feature>
<dbReference type="SMART" id="SM01169">
    <property type="entry name" value="DUF1943"/>
    <property type="match status" value="1"/>
</dbReference>
<comment type="caution">
    <text evidence="5">The sequence shown here is derived from an EMBL/GenBank/DDBJ whole genome shotgun (WGS) entry which is preliminary data.</text>
</comment>
<keyword evidence="6" id="KW-1185">Reference proteome</keyword>
<reference evidence="5 6" key="1">
    <citation type="submission" date="2024-08" db="EMBL/GenBank/DDBJ databases">
        <authorList>
            <person name="Will J Nash"/>
            <person name="Angela Man"/>
            <person name="Seanna McTaggart"/>
            <person name="Kendall Baker"/>
            <person name="Tom Barker"/>
            <person name="Leah Catchpole"/>
            <person name="Alex Durrant"/>
            <person name="Karim Gharbi"/>
            <person name="Naomi Irish"/>
            <person name="Gemy Kaithakottil"/>
            <person name="Debby Ku"/>
            <person name="Aaliyah Providence"/>
            <person name="Felix Shaw"/>
            <person name="David Swarbreck"/>
            <person name="Chris Watkins"/>
            <person name="Ann M. McCartney"/>
            <person name="Giulio Formenti"/>
            <person name="Alice Mouton"/>
            <person name="Noel Vella"/>
            <person name="Bjorn M von Reumont"/>
            <person name="Adriana Vella"/>
            <person name="Wilfried Haerty"/>
        </authorList>
    </citation>
    <scope>NUCLEOTIDE SEQUENCE [LARGE SCALE GENOMIC DNA]</scope>
</reference>
<dbReference type="Gene3D" id="1.25.10.20">
    <property type="entry name" value="Vitellinogen, superhelical"/>
    <property type="match status" value="1"/>
</dbReference>
<dbReference type="Pfam" id="PF00094">
    <property type="entry name" value="VWD"/>
    <property type="match status" value="1"/>
</dbReference>
<protein>
    <recommendedName>
        <fullName evidence="4">Vitellogenin domain-containing protein</fullName>
    </recommendedName>
</protein>
<organism evidence="5 6">
    <name type="scientific">Xylocopa violacea</name>
    <name type="common">Violet carpenter bee</name>
    <name type="synonym">Apis violacea</name>
    <dbReference type="NCBI Taxonomy" id="135666"/>
    <lineage>
        <taxon>Eukaryota</taxon>
        <taxon>Metazoa</taxon>
        <taxon>Ecdysozoa</taxon>
        <taxon>Arthropoda</taxon>
        <taxon>Hexapoda</taxon>
        <taxon>Insecta</taxon>
        <taxon>Pterygota</taxon>
        <taxon>Neoptera</taxon>
        <taxon>Endopterygota</taxon>
        <taxon>Hymenoptera</taxon>
        <taxon>Apocrita</taxon>
        <taxon>Aculeata</taxon>
        <taxon>Apoidea</taxon>
        <taxon>Anthophila</taxon>
        <taxon>Apidae</taxon>
        <taxon>Xylocopa</taxon>
        <taxon>Xylocopa</taxon>
    </lineage>
</organism>
<evidence type="ECO:0000313" key="6">
    <source>
        <dbReference type="Proteomes" id="UP001642520"/>
    </source>
</evidence>
<accession>A0ABP1PEX7</accession>
<evidence type="ECO:0000313" key="5">
    <source>
        <dbReference type="EMBL" id="CAL7950641.1"/>
    </source>
</evidence>
<dbReference type="EMBL" id="CAXAJV020001300">
    <property type="protein sequence ID" value="CAL7950641.1"/>
    <property type="molecule type" value="Genomic_DNA"/>
</dbReference>
<dbReference type="SMART" id="SM00638">
    <property type="entry name" value="LPD_N"/>
    <property type="match status" value="1"/>
</dbReference>
<dbReference type="InterPro" id="IPR011030">
    <property type="entry name" value="Lipovitellin_superhlx_dom"/>
</dbReference>
<evidence type="ECO:0000256" key="1">
    <source>
        <dbReference type="ARBA" id="ARBA00022729"/>
    </source>
</evidence>
<dbReference type="SUPFAM" id="SSF56968">
    <property type="entry name" value="Lipovitellin-phosvitin complex, beta-sheet shell regions"/>
    <property type="match status" value="1"/>
</dbReference>
<dbReference type="Pfam" id="PF01347">
    <property type="entry name" value="Vitellogenin_N"/>
    <property type="match status" value="1"/>
</dbReference>
<sequence length="1508" mass="170820">MNALIVLLGTLSTALAIPAYVPHGKTVTYKYTADVKAGVIEPASLASQYGIECLLHVKHDITDPRLKNAYYVTLTDVKHGMHNGHTTYHEHVHIVHPIVEAAKAIETPFLVVYDEHGRLQGVKLTENEPGWSRNIKKAIAAMLQLDLTNIHVQTPMKSHTFTTHEDTIHGTCEVAYHVHSADQTHPTSTTEFVVTKMHEPKNCTHFNHHEFHQFECEKCHTEEQDDMTTASQRVFEIEQQGNDFLIKKLVGYGVINYLPWSAKSEAHYLLTNQTLVLQNVVPVSNIQLPVVNFQNNPVVHKVIFDKPQTQYVSQADVDVTYGRHVVKLNELVVQLKKMLGEAANYLKDHHGPPDWKQGQTINRLLHTISYMNVETLETVYSELQHAQDAKEVTMKNIFLSVVPNVGTTAACIFTRNVVRTKSVPNWVAVSMLTNLPRHVKVPTEQLLLQMEELLNLGDTVSAHVREASIFCFATLIHKTFKDRHTDSVDNLLDRYLQHFMEHIKNEPTHHMKTVYMMAMKNVKLSHVLTHLEPIIRGEMVVSQKQHTIRTQAIWAVKSMHVTDHHHVYVLLWPVLSDVTLPTATRIAAYDVLVHHLPHPRHLIDIQWFMVSEKNEHLYNYHVDTIKGIANSVDPCLLPVREMANKILSFTMRRHTTVPLSGKVYVDYVDEKYGYGEGVKGSYVVHHLTGLPYVGSVEHITSVSHKRITGVGIHWNIEGLSEVVKNVKHKVFGQSVQAIKNPNVKNVLAKAARDMPAVGDVDVNVILTINDYVVSMYHYNKDNWMHALDEMAQWKKFFTDNMNNVNWQSYYSSVVYRNHFEMHMPTDLGVPAILSAKVPSFDSFRGNIVLSEDKNLLGFKVKVRYQSWTHAEHAMSIYNPIVDVWHVIRRPSVQDIIVPIEMNVGYNSETKNIKISLPRLPVSEYSVTEISTYVKSYVSILGDETDHLKNSCGTCHHHEMVTGVVNPKKYENVVESKDTGLKFTTAVYNCESTVTPVPPMVEWMETLTDVHKNTMGYKWVQIIMGVRQQMINDIISGQGKSCATTIKVEPSIVHPTSVIDLTGKVNVQNMDHASDRMDLFSSKRIDIRGTLKVKAAATDEVARQWDANVNILLSQGHVNNNVKIVVTRTTLGEKNLKICVTARKDYSAVTSDLLKVDTGKKEVNSKVTITMGETTEDKCVNDQMDVTITMKGELTEEQKEHIVEDNAHGMCAKQAQNSLYYSNGLHVPHTWHCIQEAILHSTLRKFTVNMALRKVPLSLVSCANIVQDVVRGLSYPHVTYSWNHVEPGNVKILAEFPYLTNVLNTEVVTPTYTYDLVQLPFGDPLWNVWMDNTHYDVTMLHNYVNRYSKSCSVYPRVLLTFDNGTMPFIVPDKWTLVSGDHIDQTYSVFVKLVQTNKLAMKVIVGEHELEITPADLGMTVTVDNNVVPNYEKGVMVPEGEQNSYAMKLTKAYEHLAIDSALVPVHIYYIPQSVIIRLETQHQGQVTGLCGCMDGTHKVEIPKIYTASHL</sequence>
<dbReference type="InterPro" id="IPR001846">
    <property type="entry name" value="VWF_type-D"/>
</dbReference>
<dbReference type="PROSITE" id="PS51211">
    <property type="entry name" value="VITELLOGENIN"/>
    <property type="match status" value="1"/>
</dbReference>
<dbReference type="PANTHER" id="PTHR23345:SF33">
    <property type="entry name" value="CROSSVEINLESS D"/>
    <property type="match status" value="1"/>
</dbReference>
<dbReference type="InterPro" id="IPR015819">
    <property type="entry name" value="Lipid_transp_b-sht_shell"/>
</dbReference>
<dbReference type="InterPro" id="IPR015255">
    <property type="entry name" value="Vitellinogen_open_b-sht"/>
</dbReference>
<dbReference type="PANTHER" id="PTHR23345">
    <property type="entry name" value="VITELLOGENIN-RELATED"/>
    <property type="match status" value="1"/>
</dbReference>
<evidence type="ECO:0000256" key="2">
    <source>
        <dbReference type="PROSITE-ProRule" id="PRU00557"/>
    </source>
</evidence>
<dbReference type="Proteomes" id="UP001642520">
    <property type="component" value="Unassembled WGS sequence"/>
</dbReference>
<name>A0ABP1PEX7_XYLVO</name>
<proteinExistence type="predicted"/>
<evidence type="ECO:0000256" key="3">
    <source>
        <dbReference type="SAM" id="SignalP"/>
    </source>
</evidence>